<dbReference type="AlphaFoldDB" id="A0A150MC79"/>
<comment type="caution">
    <text evidence="2">The sequence shown here is derived from an EMBL/GenBank/DDBJ whole genome shotgun (WGS) entry which is preliminary data.</text>
</comment>
<evidence type="ECO:0000313" key="3">
    <source>
        <dbReference type="Proteomes" id="UP000075683"/>
    </source>
</evidence>
<gene>
    <name evidence="2" type="ORF">B4135_1571</name>
</gene>
<reference evidence="2 3" key="1">
    <citation type="submission" date="2016-01" db="EMBL/GenBank/DDBJ databases">
        <title>Draft Genome Sequences of Seven Thermophilic Sporeformers Isolated from Foods.</title>
        <authorList>
            <person name="Berendsen E.M."/>
            <person name="Wells-Bennik M.H."/>
            <person name="Krawcyk A.O."/>
            <person name="De Jong A."/>
            <person name="Holsappel S."/>
            <person name="Eijlander R.T."/>
            <person name="Kuipers O.P."/>
        </authorList>
    </citation>
    <scope>NUCLEOTIDE SEQUENCE [LARGE SCALE GENOMIC DNA]</scope>
    <source>
        <strain evidence="2 3">B4135</strain>
    </source>
</reference>
<evidence type="ECO:0000313" key="2">
    <source>
        <dbReference type="EMBL" id="KYD21945.1"/>
    </source>
</evidence>
<evidence type="ECO:0000256" key="1">
    <source>
        <dbReference type="SAM" id="MobiDB-lite"/>
    </source>
</evidence>
<dbReference type="STRING" id="301148.B4135_1571"/>
<accession>A0A150MC79</accession>
<feature type="region of interest" description="Disordered" evidence="1">
    <location>
        <begin position="34"/>
        <end position="53"/>
    </location>
</feature>
<name>A0A150MC79_9BACI</name>
<dbReference type="EMBL" id="LQYT01000016">
    <property type="protein sequence ID" value="KYD21945.1"/>
    <property type="molecule type" value="Genomic_DNA"/>
</dbReference>
<protein>
    <submittedName>
        <fullName evidence="2">Uncharacterized protein</fullName>
    </submittedName>
</protein>
<dbReference type="Proteomes" id="UP000075683">
    <property type="component" value="Unassembled WGS sequence"/>
</dbReference>
<sequence>MDRFSSDNFITGFFFAKKEDGTVRPSLTWGKRTARTQGFTAHPESKPEPGEIPGWRQGNCKKIIILIYFLTDNRKTIEIRKVRGYMMISAGMYPLSSTGLRNGTKNFILIIIVRNIKFFSKNILYF</sequence>
<proteinExistence type="predicted"/>
<organism evidence="2 3">
    <name type="scientific">Caldibacillus debilis</name>
    <dbReference type="NCBI Taxonomy" id="301148"/>
    <lineage>
        <taxon>Bacteria</taxon>
        <taxon>Bacillati</taxon>
        <taxon>Bacillota</taxon>
        <taxon>Bacilli</taxon>
        <taxon>Bacillales</taxon>
        <taxon>Bacillaceae</taxon>
        <taxon>Caldibacillus</taxon>
    </lineage>
</organism>